<dbReference type="Proteomes" id="UP001379600">
    <property type="component" value="Unassembled WGS sequence"/>
</dbReference>
<protein>
    <submittedName>
        <fullName evidence="3">Helix-turn-helix transcriptional regulator</fullName>
    </submittedName>
</protein>
<dbReference type="PANTHER" id="PTHR46797:SF1">
    <property type="entry name" value="METHYLPHOSPHONATE SYNTHASE"/>
    <property type="match status" value="1"/>
</dbReference>
<dbReference type="InterPro" id="IPR001387">
    <property type="entry name" value="Cro/C1-type_HTH"/>
</dbReference>
<dbReference type="InterPro" id="IPR010982">
    <property type="entry name" value="Lambda_DNA-bd_dom_sf"/>
</dbReference>
<dbReference type="InterPro" id="IPR050807">
    <property type="entry name" value="TransReg_Diox_bact_type"/>
</dbReference>
<evidence type="ECO:0000313" key="3">
    <source>
        <dbReference type="EMBL" id="MEJ3690858.1"/>
    </source>
</evidence>
<dbReference type="PROSITE" id="PS50943">
    <property type="entry name" value="HTH_CROC1"/>
    <property type="match status" value="1"/>
</dbReference>
<evidence type="ECO:0000256" key="1">
    <source>
        <dbReference type="ARBA" id="ARBA00023125"/>
    </source>
</evidence>
<dbReference type="SUPFAM" id="SSF47413">
    <property type="entry name" value="lambda repressor-like DNA-binding domains"/>
    <property type="match status" value="1"/>
</dbReference>
<gene>
    <name evidence="3" type="ORF">WF787_06400</name>
</gene>
<keyword evidence="1" id="KW-0238">DNA-binding</keyword>
<dbReference type="Pfam" id="PF01381">
    <property type="entry name" value="HTH_3"/>
    <property type="match status" value="1"/>
</dbReference>
<accession>A0AB35Y012</accession>
<dbReference type="RefSeq" id="WP_337679119.1">
    <property type="nucleotide sequence ID" value="NZ_JBBFKB010000045.1"/>
</dbReference>
<organism evidence="3 4">
    <name type="scientific">Faecalibacterium taiwanense</name>
    <dbReference type="NCBI Taxonomy" id="3030638"/>
    <lineage>
        <taxon>Bacteria</taxon>
        <taxon>Bacillati</taxon>
        <taxon>Bacillota</taxon>
        <taxon>Clostridia</taxon>
        <taxon>Eubacteriales</taxon>
        <taxon>Oscillospiraceae</taxon>
        <taxon>Faecalibacterium</taxon>
    </lineage>
</organism>
<feature type="domain" description="HTH cro/C1-type" evidence="2">
    <location>
        <begin position="10"/>
        <end position="64"/>
    </location>
</feature>
<dbReference type="SMART" id="SM00530">
    <property type="entry name" value="HTH_XRE"/>
    <property type="match status" value="1"/>
</dbReference>
<reference evidence="3 4" key="1">
    <citation type="submission" date="2024-03" db="EMBL/GenBank/DDBJ databases">
        <authorList>
            <person name="Plomp N."/>
            <person name="Harmsen H.J."/>
        </authorList>
    </citation>
    <scope>NUCLEOTIDE SEQUENCE [LARGE SCALE GENOMIC DNA]</scope>
    <source>
        <strain evidence="3 4">HTF-76H</strain>
    </source>
</reference>
<proteinExistence type="predicted"/>
<evidence type="ECO:0000259" key="2">
    <source>
        <dbReference type="PROSITE" id="PS50943"/>
    </source>
</evidence>
<dbReference type="GO" id="GO:0005829">
    <property type="term" value="C:cytosol"/>
    <property type="evidence" value="ECO:0007669"/>
    <property type="project" value="TreeGrafter"/>
</dbReference>
<evidence type="ECO:0000313" key="4">
    <source>
        <dbReference type="Proteomes" id="UP001379600"/>
    </source>
</evidence>
<sequence length="110" mass="12659">MDYTRLGKRIKEERLRLNLTQEKLSEKVGISTAYLGQIERGERCITLDKLIPLANYLGVTVDFLLTDYIVTDEDNSLNILTQLFRGKTVEEKELAVNMLKLLFSYTDGKI</sequence>
<dbReference type="AlphaFoldDB" id="A0AB35Y012"/>
<name>A0AB35Y012_9FIRM</name>
<dbReference type="GO" id="GO:0003677">
    <property type="term" value="F:DNA binding"/>
    <property type="evidence" value="ECO:0007669"/>
    <property type="project" value="UniProtKB-KW"/>
</dbReference>
<dbReference type="Gene3D" id="1.10.260.40">
    <property type="entry name" value="lambda repressor-like DNA-binding domains"/>
    <property type="match status" value="1"/>
</dbReference>
<keyword evidence="4" id="KW-1185">Reference proteome</keyword>
<dbReference type="EMBL" id="JBBFKC010000005">
    <property type="protein sequence ID" value="MEJ3690858.1"/>
    <property type="molecule type" value="Genomic_DNA"/>
</dbReference>
<comment type="caution">
    <text evidence="3">The sequence shown here is derived from an EMBL/GenBank/DDBJ whole genome shotgun (WGS) entry which is preliminary data.</text>
</comment>
<dbReference type="GO" id="GO:0003700">
    <property type="term" value="F:DNA-binding transcription factor activity"/>
    <property type="evidence" value="ECO:0007669"/>
    <property type="project" value="TreeGrafter"/>
</dbReference>
<dbReference type="PANTHER" id="PTHR46797">
    <property type="entry name" value="HTH-TYPE TRANSCRIPTIONAL REGULATOR"/>
    <property type="match status" value="1"/>
</dbReference>
<dbReference type="CDD" id="cd00093">
    <property type="entry name" value="HTH_XRE"/>
    <property type="match status" value="1"/>
</dbReference>